<comment type="caution">
    <text evidence="2">The sequence shown here is derived from an EMBL/GenBank/DDBJ whole genome shotgun (WGS) entry which is preliminary data.</text>
</comment>
<reference evidence="2" key="1">
    <citation type="journal article" date="2021" name="Open Biol.">
        <title>Shared evolutionary footprints suggest mitochondrial oxidative damage underlies multiple complex I losses in fungi.</title>
        <authorList>
            <person name="Schikora-Tamarit M.A."/>
            <person name="Marcet-Houben M."/>
            <person name="Nosek J."/>
            <person name="Gabaldon T."/>
        </authorList>
    </citation>
    <scope>NUCLEOTIDE SEQUENCE</scope>
    <source>
        <strain evidence="2">CBS2887</strain>
    </source>
</reference>
<evidence type="ECO:0000256" key="1">
    <source>
        <dbReference type="SAM" id="Phobius"/>
    </source>
</evidence>
<organism evidence="2 3">
    <name type="scientific">Wickerhamomyces pijperi</name>
    <name type="common">Yeast</name>
    <name type="synonym">Pichia pijperi</name>
    <dbReference type="NCBI Taxonomy" id="599730"/>
    <lineage>
        <taxon>Eukaryota</taxon>
        <taxon>Fungi</taxon>
        <taxon>Dikarya</taxon>
        <taxon>Ascomycota</taxon>
        <taxon>Saccharomycotina</taxon>
        <taxon>Saccharomycetes</taxon>
        <taxon>Phaffomycetales</taxon>
        <taxon>Wickerhamomycetaceae</taxon>
        <taxon>Wickerhamomyces</taxon>
    </lineage>
</organism>
<reference evidence="2" key="2">
    <citation type="submission" date="2021-01" db="EMBL/GenBank/DDBJ databases">
        <authorList>
            <person name="Schikora-Tamarit M.A."/>
        </authorList>
    </citation>
    <scope>NUCLEOTIDE SEQUENCE</scope>
    <source>
        <strain evidence="2">CBS2887</strain>
    </source>
</reference>
<gene>
    <name evidence="2" type="ORF">WICPIJ_009120</name>
</gene>
<evidence type="ECO:0000313" key="2">
    <source>
        <dbReference type="EMBL" id="KAH3676340.1"/>
    </source>
</evidence>
<keyword evidence="3" id="KW-1185">Reference proteome</keyword>
<dbReference type="Proteomes" id="UP000774326">
    <property type="component" value="Unassembled WGS sequence"/>
</dbReference>
<protein>
    <submittedName>
        <fullName evidence="2">Uncharacterized protein</fullName>
    </submittedName>
</protein>
<keyword evidence="1" id="KW-0472">Membrane</keyword>
<keyword evidence="1" id="KW-0812">Transmembrane</keyword>
<feature type="transmembrane region" description="Helical" evidence="1">
    <location>
        <begin position="6"/>
        <end position="25"/>
    </location>
</feature>
<evidence type="ECO:0000313" key="3">
    <source>
        <dbReference type="Proteomes" id="UP000774326"/>
    </source>
</evidence>
<accession>A0A9P8TF62</accession>
<proteinExistence type="predicted"/>
<sequence length="138" mass="15536">MESSKYFVSGQHWILILAGVLMFLLSSNTKGLNKSTENKGCENIALLDNLKEVIERLWCECPGLNLKLFSCTSTSMKRINGSFCGPLMSQRDLGLKMLTVFSMVKGNHVTTVFVIKEEHVNLILYLSKSGTLQTVRMW</sequence>
<dbReference type="AlphaFoldDB" id="A0A9P8TF62"/>
<name>A0A9P8TF62_WICPI</name>
<keyword evidence="1" id="KW-1133">Transmembrane helix</keyword>
<dbReference type="EMBL" id="JAEUBG010005287">
    <property type="protein sequence ID" value="KAH3676340.1"/>
    <property type="molecule type" value="Genomic_DNA"/>
</dbReference>